<sequence length="123" mass="13575">MSSSLRSSELIRRIFKFGQSFSITLKTFASLSPLKTNFSIRVSRKSTSEQPSTVSSMTSFHDVSFRLGVSRNMVSSAPSTHLHSQKLISVSPGPIRTHQEPTSKIRAFPKKIFEAAGNRNCGV</sequence>
<evidence type="ECO:0000313" key="2">
    <source>
        <dbReference type="EMBL" id="CAG6446591.1"/>
    </source>
</evidence>
<reference evidence="2" key="1">
    <citation type="submission" date="2021-05" db="EMBL/GenBank/DDBJ databases">
        <authorList>
            <person name="Alioto T."/>
            <person name="Alioto T."/>
            <person name="Gomez Garrido J."/>
        </authorList>
    </citation>
    <scope>NUCLEOTIDE SEQUENCE</scope>
</reference>
<feature type="region of interest" description="Disordered" evidence="1">
    <location>
        <begin position="77"/>
        <end position="101"/>
    </location>
</feature>
<dbReference type="AlphaFoldDB" id="A0A8D8ETE4"/>
<dbReference type="EMBL" id="HBUE01007254">
    <property type="protein sequence ID" value="CAG6446591.1"/>
    <property type="molecule type" value="Transcribed_RNA"/>
</dbReference>
<proteinExistence type="predicted"/>
<accession>A0A8D8ETE4</accession>
<name>A0A8D8ETE4_CULPI</name>
<protein>
    <submittedName>
        <fullName evidence="2">(northern house mosquito) hypothetical protein</fullName>
    </submittedName>
</protein>
<evidence type="ECO:0000256" key="1">
    <source>
        <dbReference type="SAM" id="MobiDB-lite"/>
    </source>
</evidence>
<organism evidence="2">
    <name type="scientific">Culex pipiens</name>
    <name type="common">House mosquito</name>
    <dbReference type="NCBI Taxonomy" id="7175"/>
    <lineage>
        <taxon>Eukaryota</taxon>
        <taxon>Metazoa</taxon>
        <taxon>Ecdysozoa</taxon>
        <taxon>Arthropoda</taxon>
        <taxon>Hexapoda</taxon>
        <taxon>Insecta</taxon>
        <taxon>Pterygota</taxon>
        <taxon>Neoptera</taxon>
        <taxon>Endopterygota</taxon>
        <taxon>Diptera</taxon>
        <taxon>Nematocera</taxon>
        <taxon>Culicoidea</taxon>
        <taxon>Culicidae</taxon>
        <taxon>Culicinae</taxon>
        <taxon>Culicini</taxon>
        <taxon>Culex</taxon>
        <taxon>Culex</taxon>
    </lineage>
</organism>
<feature type="compositionally biased region" description="Polar residues" evidence="1">
    <location>
        <begin position="77"/>
        <end position="88"/>
    </location>
</feature>